<sequence>MGISNDFLIACVIRLFNKHESMIWFNKLYDVLGATISSRNTLSHNIDKLFDLGIITGDWTKSENGNWIRSFKTSSEAERLIDRIIETYDVIVNFDTQPESVQFQRDA</sequence>
<reference evidence="1 2" key="1">
    <citation type="journal article" date="2013" name="Genome Announc.">
        <title>Genome sequence of 'Candidatus Methanomassiliicoccus intestinalis' Issoire-Mx1, a third thermoplasmatales-related methanogenic archaeon from human feces.</title>
        <authorList>
            <person name="Borrel G."/>
            <person name="Harris H.M."/>
            <person name="Parisot N."/>
            <person name="Gaci N."/>
            <person name="Tottey W."/>
            <person name="Mihajlovski A."/>
            <person name="Deane J."/>
            <person name="Gribaldo S."/>
            <person name="Bardot O."/>
            <person name="Peyretaillade E."/>
            <person name="Peyret P."/>
            <person name="O'Toole P.W."/>
            <person name="Brugere J.F."/>
        </authorList>
    </citation>
    <scope>NUCLEOTIDE SEQUENCE [LARGE SCALE GENOMIC DNA]</scope>
    <source>
        <strain evidence="1 2">Issoire-Mx1</strain>
    </source>
</reference>
<protein>
    <submittedName>
        <fullName evidence="1">Uncharacterized protein</fullName>
    </submittedName>
</protein>
<dbReference type="AlphaFoldDB" id="R9T759"/>
<dbReference type="KEGG" id="mer:MMINT_00960"/>
<organism evidence="1 2">
    <name type="scientific">Methanomassiliicoccus intestinalis (strain Issoire-Mx1)</name>
    <dbReference type="NCBI Taxonomy" id="1295009"/>
    <lineage>
        <taxon>Archaea</taxon>
        <taxon>Methanobacteriati</taxon>
        <taxon>Thermoplasmatota</taxon>
        <taxon>Thermoplasmata</taxon>
        <taxon>Methanomassiliicoccales</taxon>
        <taxon>Methanomassiliicoccaceae</taxon>
        <taxon>Methanomassiliicoccus</taxon>
    </lineage>
</organism>
<dbReference type="HOGENOM" id="CLU_2203993_0_0_2"/>
<evidence type="ECO:0000313" key="1">
    <source>
        <dbReference type="EMBL" id="AGN25506.1"/>
    </source>
</evidence>
<dbReference type="InParanoid" id="R9T759"/>
<keyword evidence="2" id="KW-1185">Reference proteome</keyword>
<evidence type="ECO:0000313" key="2">
    <source>
        <dbReference type="Proteomes" id="UP000014070"/>
    </source>
</evidence>
<dbReference type="EMBL" id="CP005934">
    <property type="protein sequence ID" value="AGN25506.1"/>
    <property type="molecule type" value="Genomic_DNA"/>
</dbReference>
<gene>
    <name evidence="1" type="ORF">MMINT_00960</name>
</gene>
<proteinExistence type="predicted"/>
<name>R9T759_METII</name>
<dbReference type="Proteomes" id="UP000014070">
    <property type="component" value="Chromosome"/>
</dbReference>
<accession>R9T759</accession>